<dbReference type="Proteomes" id="UP001189429">
    <property type="component" value="Unassembled WGS sequence"/>
</dbReference>
<evidence type="ECO:0000313" key="3">
    <source>
        <dbReference type="EMBL" id="CAK0871852.1"/>
    </source>
</evidence>
<accession>A0ABN9VHS7</accession>
<sequence length="361" mass="40900">MQGYRRRLGPYQVLRCFFRWRIWVGMLVESVVLAANDYGAVEVCLCAACAGFMLLSWGFIMFHDASHFAVTGPAFDSILSNIWNACAFWDHIEWRVHHVIFHHSFTGYPALDPDMHHGSPVMRTHEALPKYGAGSAYMLLGPPFWQFFGMLLVPGMYFGQIIQYNWMKALPQSSRQLWTLDMSKIEFDNTWSFVSLWVVLWFSALAIKGSLFVAVAAVSAYFLAANVTYSINIFADHDAHITDEASTAHAKHCDLKKKKPDWGETQVVGSANWGGPMWSFVFGGINMQIEHHLFPRISHKHFHTIAPIVRATCQEFNVEYNHFPTWWAAVSSVWKQVCSVHSACARADADAAVKDAARVSK</sequence>
<evidence type="ECO:0000259" key="2">
    <source>
        <dbReference type="Pfam" id="PF00487"/>
    </source>
</evidence>
<protein>
    <recommendedName>
        <fullName evidence="2">Fatty acid desaturase domain-containing protein</fullName>
    </recommendedName>
</protein>
<organism evidence="3 4">
    <name type="scientific">Prorocentrum cordatum</name>
    <dbReference type="NCBI Taxonomy" id="2364126"/>
    <lineage>
        <taxon>Eukaryota</taxon>
        <taxon>Sar</taxon>
        <taxon>Alveolata</taxon>
        <taxon>Dinophyceae</taxon>
        <taxon>Prorocentrales</taxon>
        <taxon>Prorocentraceae</taxon>
        <taxon>Prorocentrum</taxon>
    </lineage>
</organism>
<evidence type="ECO:0000256" key="1">
    <source>
        <dbReference type="SAM" id="Phobius"/>
    </source>
</evidence>
<comment type="caution">
    <text evidence="3">The sequence shown here is derived from an EMBL/GenBank/DDBJ whole genome shotgun (WGS) entry which is preliminary data.</text>
</comment>
<feature type="transmembrane region" description="Helical" evidence="1">
    <location>
        <begin position="187"/>
        <end position="205"/>
    </location>
</feature>
<feature type="domain" description="Fatty acid desaturase" evidence="2">
    <location>
        <begin position="45"/>
        <end position="323"/>
    </location>
</feature>
<reference evidence="3" key="1">
    <citation type="submission" date="2023-10" db="EMBL/GenBank/DDBJ databases">
        <authorList>
            <person name="Chen Y."/>
            <person name="Shah S."/>
            <person name="Dougan E. K."/>
            <person name="Thang M."/>
            <person name="Chan C."/>
        </authorList>
    </citation>
    <scope>NUCLEOTIDE SEQUENCE [LARGE SCALE GENOMIC DNA]</scope>
</reference>
<dbReference type="InterPro" id="IPR012171">
    <property type="entry name" value="Fatty_acid_desaturase"/>
</dbReference>
<feature type="transmembrane region" description="Helical" evidence="1">
    <location>
        <begin position="211"/>
        <end position="231"/>
    </location>
</feature>
<dbReference type="Pfam" id="PF00487">
    <property type="entry name" value="FA_desaturase"/>
    <property type="match status" value="1"/>
</dbReference>
<feature type="transmembrane region" description="Helical" evidence="1">
    <location>
        <begin position="43"/>
        <end position="62"/>
    </location>
</feature>
<dbReference type="InterPro" id="IPR005804">
    <property type="entry name" value="FA_desaturase_dom"/>
</dbReference>
<feature type="transmembrane region" description="Helical" evidence="1">
    <location>
        <begin position="144"/>
        <end position="166"/>
    </location>
</feature>
<dbReference type="PANTHER" id="PTHR19353">
    <property type="entry name" value="FATTY ACID DESATURASE 2"/>
    <property type="match status" value="1"/>
</dbReference>
<dbReference type="EMBL" id="CAUYUJ010017110">
    <property type="protein sequence ID" value="CAK0871852.1"/>
    <property type="molecule type" value="Genomic_DNA"/>
</dbReference>
<gene>
    <name evidence="3" type="ORF">PCOR1329_LOCUS57524</name>
</gene>
<keyword evidence="1" id="KW-0472">Membrane</keyword>
<proteinExistence type="predicted"/>
<dbReference type="PANTHER" id="PTHR19353:SF19">
    <property type="entry name" value="DELTA(5) FATTY ACID DESATURASE C-RELATED"/>
    <property type="match status" value="1"/>
</dbReference>
<evidence type="ECO:0000313" key="4">
    <source>
        <dbReference type="Proteomes" id="UP001189429"/>
    </source>
</evidence>
<name>A0ABN9VHS7_9DINO</name>
<keyword evidence="1" id="KW-0812">Transmembrane</keyword>
<keyword evidence="4" id="KW-1185">Reference proteome</keyword>
<keyword evidence="1" id="KW-1133">Transmembrane helix</keyword>